<keyword evidence="4" id="KW-0547">Nucleotide-binding</keyword>
<evidence type="ECO:0000313" key="10">
    <source>
        <dbReference type="Proteomes" id="UP000721844"/>
    </source>
</evidence>
<dbReference type="PROSITE" id="PS50893">
    <property type="entry name" value="ABC_TRANSPORTER_2"/>
    <property type="match status" value="2"/>
</dbReference>
<evidence type="ECO:0000256" key="6">
    <source>
        <dbReference type="ARBA" id="ARBA00022967"/>
    </source>
</evidence>
<accession>A0A963Z807</accession>
<dbReference type="Pfam" id="PF00005">
    <property type="entry name" value="ABC_tran"/>
    <property type="match status" value="2"/>
</dbReference>
<dbReference type="PANTHER" id="PTHR43790:SF3">
    <property type="entry name" value="D-ALLOSE IMPORT ATP-BINDING PROTEIN ALSA-RELATED"/>
    <property type="match status" value="1"/>
</dbReference>
<gene>
    <name evidence="9" type="ORF">ACELLULO517_26155</name>
</gene>
<feature type="domain" description="ABC transporter" evidence="8">
    <location>
        <begin position="7"/>
        <end position="244"/>
    </location>
</feature>
<protein>
    <submittedName>
        <fullName evidence="9">Sugar ABC transporter ATP-binding protein</fullName>
    </submittedName>
</protein>
<dbReference type="GO" id="GO:0016887">
    <property type="term" value="F:ATP hydrolysis activity"/>
    <property type="evidence" value="ECO:0007669"/>
    <property type="project" value="InterPro"/>
</dbReference>
<keyword evidence="5 9" id="KW-0067">ATP-binding</keyword>
<evidence type="ECO:0000256" key="5">
    <source>
        <dbReference type="ARBA" id="ARBA00022840"/>
    </source>
</evidence>
<dbReference type="InterPro" id="IPR003439">
    <property type="entry name" value="ABC_transporter-like_ATP-bd"/>
</dbReference>
<dbReference type="RefSeq" id="WP_227310466.1">
    <property type="nucleotide sequence ID" value="NZ_JAESVA010000016.1"/>
</dbReference>
<feature type="domain" description="ABC transporter" evidence="8">
    <location>
        <begin position="255"/>
        <end position="497"/>
    </location>
</feature>
<dbReference type="CDD" id="cd03215">
    <property type="entry name" value="ABC_Carb_Monos_II"/>
    <property type="match status" value="1"/>
</dbReference>
<keyword evidence="10" id="KW-1185">Reference proteome</keyword>
<evidence type="ECO:0000256" key="4">
    <source>
        <dbReference type="ARBA" id="ARBA00022741"/>
    </source>
</evidence>
<evidence type="ECO:0000256" key="7">
    <source>
        <dbReference type="ARBA" id="ARBA00023136"/>
    </source>
</evidence>
<dbReference type="Gene3D" id="3.40.50.300">
    <property type="entry name" value="P-loop containing nucleotide triphosphate hydrolases"/>
    <property type="match status" value="2"/>
</dbReference>
<organism evidence="9 10">
    <name type="scientific">Acidisoma cellulosilyticum</name>
    <dbReference type="NCBI Taxonomy" id="2802395"/>
    <lineage>
        <taxon>Bacteria</taxon>
        <taxon>Pseudomonadati</taxon>
        <taxon>Pseudomonadota</taxon>
        <taxon>Alphaproteobacteria</taxon>
        <taxon>Acetobacterales</taxon>
        <taxon>Acidocellaceae</taxon>
        <taxon>Acidisoma</taxon>
    </lineage>
</organism>
<sequence length="499" mass="53932">MTGAVLLHMDNVAKRFGAVQALRGVSLNARAGEVLALMGENGAGKSTLLRLMSGVHQPDSGSIAVDGKNMAFATPHAARDVGVRVVVQEPEIIPDVSVAENVYAGALPRRGRIFDRGALRAQLEHDLARYGFTGVLRPEQIGRTLSPAQRQVVEILRALTGGARVIAFDEPTSSLSDHEVESLFRLIAQLRAEGIAIIYVSHRMKEIFRIADRILVLRDGASVGERPAAETSEPELVRMMVGRDLSALFARSPRSIGRGVLRVDQVTTTDVRDISFEVRAGEVVALAGLVGAGRTELAHAIIGDTPILTGQIEVDGKRLTLNSPRDAVRAGLALAPEERKQQALLMKRSVRDNICLAVLGRLQKLRFVSRAEESRIARRYVQELRVRTPTINQEVATLSGGNQQKTVLARWLASDAKMLILDEPTRGVDVGAKADIYAIIDKLAAQGSAILVISSELPEVLGLADRIIVMQGGRIRGELTRAEATEEKILSLAILEDAA</sequence>
<dbReference type="AlphaFoldDB" id="A0A963Z807"/>
<reference evidence="9 10" key="1">
    <citation type="journal article" date="2021" name="Microorganisms">
        <title>Acidisoma silvae sp. nov. and Acidisomacellulosilytica sp. nov., Two Acidophilic Bacteria Isolated from Decaying Wood, Hydrolyzing Cellulose and Producing Poly-3-hydroxybutyrate.</title>
        <authorList>
            <person name="Mieszkin S."/>
            <person name="Pouder E."/>
            <person name="Uroz S."/>
            <person name="Simon-Colin C."/>
            <person name="Alain K."/>
        </authorList>
    </citation>
    <scope>NUCLEOTIDE SEQUENCE [LARGE SCALE GENOMIC DNA]</scope>
    <source>
        <strain evidence="9 10">HW T5.17</strain>
    </source>
</reference>
<dbReference type="CDD" id="cd03216">
    <property type="entry name" value="ABC_Carb_Monos_I"/>
    <property type="match status" value="1"/>
</dbReference>
<proteinExistence type="predicted"/>
<evidence type="ECO:0000313" key="9">
    <source>
        <dbReference type="EMBL" id="MCB8883760.1"/>
    </source>
</evidence>
<dbReference type="SUPFAM" id="SSF52540">
    <property type="entry name" value="P-loop containing nucleoside triphosphate hydrolases"/>
    <property type="match status" value="2"/>
</dbReference>
<evidence type="ECO:0000259" key="8">
    <source>
        <dbReference type="PROSITE" id="PS50893"/>
    </source>
</evidence>
<keyword evidence="6" id="KW-1278">Translocase</keyword>
<dbReference type="SMART" id="SM00382">
    <property type="entry name" value="AAA"/>
    <property type="match status" value="2"/>
</dbReference>
<keyword evidence="1" id="KW-0813">Transport</keyword>
<keyword evidence="7" id="KW-0472">Membrane</keyword>
<comment type="caution">
    <text evidence="9">The sequence shown here is derived from an EMBL/GenBank/DDBJ whole genome shotgun (WGS) entry which is preliminary data.</text>
</comment>
<dbReference type="InterPro" id="IPR003593">
    <property type="entry name" value="AAA+_ATPase"/>
</dbReference>
<evidence type="ECO:0000256" key="2">
    <source>
        <dbReference type="ARBA" id="ARBA00022475"/>
    </source>
</evidence>
<dbReference type="InterPro" id="IPR050107">
    <property type="entry name" value="ABC_carbohydrate_import_ATPase"/>
</dbReference>
<dbReference type="Proteomes" id="UP000721844">
    <property type="component" value="Unassembled WGS sequence"/>
</dbReference>
<dbReference type="GO" id="GO:0005524">
    <property type="term" value="F:ATP binding"/>
    <property type="evidence" value="ECO:0007669"/>
    <property type="project" value="UniProtKB-KW"/>
</dbReference>
<dbReference type="EMBL" id="JAESVA010000016">
    <property type="protein sequence ID" value="MCB8883760.1"/>
    <property type="molecule type" value="Genomic_DNA"/>
</dbReference>
<dbReference type="PANTHER" id="PTHR43790">
    <property type="entry name" value="CARBOHYDRATE TRANSPORT ATP-BINDING PROTEIN MG119-RELATED"/>
    <property type="match status" value="1"/>
</dbReference>
<evidence type="ECO:0000256" key="3">
    <source>
        <dbReference type="ARBA" id="ARBA00022597"/>
    </source>
</evidence>
<dbReference type="InterPro" id="IPR027417">
    <property type="entry name" value="P-loop_NTPase"/>
</dbReference>
<keyword evidence="3" id="KW-0762">Sugar transport</keyword>
<keyword evidence="2" id="KW-1003">Cell membrane</keyword>
<evidence type="ECO:0000256" key="1">
    <source>
        <dbReference type="ARBA" id="ARBA00022448"/>
    </source>
</evidence>
<name>A0A963Z807_9PROT</name>